<evidence type="ECO:0000259" key="9">
    <source>
        <dbReference type="Pfam" id="PF25068"/>
    </source>
</evidence>
<dbReference type="PANTHER" id="PTHR14699">
    <property type="entry name" value="STI2 PROTEIN-RELATED"/>
    <property type="match status" value="1"/>
</dbReference>
<dbReference type="FunFam" id="1.25.40.10:FF:000245">
    <property type="entry name" value="Tetratricopeptide repeat domain 21B"/>
    <property type="match status" value="1"/>
</dbReference>
<feature type="domain" description="Tetratricopeptide repeat protein 21A/21B N-terminal ARM repeat" evidence="6">
    <location>
        <begin position="12"/>
        <end position="236"/>
    </location>
</feature>
<dbReference type="InterPro" id="IPR056833">
    <property type="entry name" value="ARM_TT21_N"/>
</dbReference>
<evidence type="ECO:0008006" key="12">
    <source>
        <dbReference type="Google" id="ProtNLM"/>
    </source>
</evidence>
<comment type="similarity">
    <text evidence="1">Belongs to the TTC21 family.</text>
</comment>
<dbReference type="InterPro" id="IPR056832">
    <property type="entry name" value="ARM_TT21_2nd"/>
</dbReference>
<dbReference type="Pfam" id="PF25064">
    <property type="entry name" value="ARM_TT21_5th"/>
    <property type="match status" value="1"/>
</dbReference>
<dbReference type="FunFam" id="1.25.40.10:FF:000197">
    <property type="entry name" value="Tetratricopeptide repeat domain 21B"/>
    <property type="match status" value="1"/>
</dbReference>
<feature type="repeat" description="TPR" evidence="4">
    <location>
        <begin position="726"/>
        <end position="759"/>
    </location>
</feature>
<keyword evidence="3 4" id="KW-0802">TPR repeat</keyword>
<evidence type="ECO:0000256" key="3">
    <source>
        <dbReference type="ARBA" id="ARBA00022803"/>
    </source>
</evidence>
<evidence type="ECO:0000313" key="11">
    <source>
        <dbReference type="Proteomes" id="UP000887567"/>
    </source>
</evidence>
<dbReference type="FunFam" id="1.25.40.10:FF:000219">
    <property type="entry name" value="Tetratricopeptide repeat domain 21B"/>
    <property type="match status" value="1"/>
</dbReference>
<dbReference type="GO" id="GO:0005929">
    <property type="term" value="C:cilium"/>
    <property type="evidence" value="ECO:0007669"/>
    <property type="project" value="GOC"/>
</dbReference>
<evidence type="ECO:0000256" key="2">
    <source>
        <dbReference type="ARBA" id="ARBA00022737"/>
    </source>
</evidence>
<dbReference type="Pfam" id="PF25058">
    <property type="entry name" value="ARM_TT21"/>
    <property type="match status" value="1"/>
</dbReference>
<accession>A0A913XIR2</accession>
<proteinExistence type="inferred from homology"/>
<feature type="repeat" description="TPR" evidence="4">
    <location>
        <begin position="1198"/>
        <end position="1231"/>
    </location>
</feature>
<dbReference type="Pfam" id="PF25062">
    <property type="entry name" value="ARM_TT21_N"/>
    <property type="match status" value="1"/>
</dbReference>
<evidence type="ECO:0000256" key="1">
    <source>
        <dbReference type="ARBA" id="ARBA00010935"/>
    </source>
</evidence>
<feature type="domain" description="Tetratricopeptide repeat protein 21A/21B fourth ARM" evidence="9">
    <location>
        <begin position="762"/>
        <end position="915"/>
    </location>
</feature>
<dbReference type="GO" id="GO:0061512">
    <property type="term" value="P:protein localization to cilium"/>
    <property type="evidence" value="ECO:0007669"/>
    <property type="project" value="TreeGrafter"/>
</dbReference>
<evidence type="ECO:0000259" key="5">
    <source>
        <dbReference type="Pfam" id="PF25060"/>
    </source>
</evidence>
<dbReference type="PROSITE" id="PS50005">
    <property type="entry name" value="TPR"/>
    <property type="match status" value="4"/>
</dbReference>
<feature type="domain" description="Tetratricopeptide repeat protein 21A/21B fifth ARM repeats" evidence="8">
    <location>
        <begin position="957"/>
        <end position="1072"/>
    </location>
</feature>
<dbReference type="Pfam" id="PF13181">
    <property type="entry name" value="TPR_8"/>
    <property type="match status" value="1"/>
</dbReference>
<dbReference type="Pfam" id="PF25060">
    <property type="entry name" value="ARM_TT21_2nd"/>
    <property type="match status" value="1"/>
</dbReference>
<dbReference type="InterPro" id="IPR011990">
    <property type="entry name" value="TPR-like_helical_dom_sf"/>
</dbReference>
<feature type="repeat" description="TPR" evidence="4">
    <location>
        <begin position="888"/>
        <end position="921"/>
    </location>
</feature>
<dbReference type="OMA" id="NATCVRA"/>
<evidence type="ECO:0000259" key="8">
    <source>
        <dbReference type="Pfam" id="PF25064"/>
    </source>
</evidence>
<dbReference type="Pfam" id="PF25063">
    <property type="entry name" value="ARM_TT21_C"/>
    <property type="match status" value="1"/>
</dbReference>
<evidence type="ECO:0000259" key="7">
    <source>
        <dbReference type="Pfam" id="PF25063"/>
    </source>
</evidence>
<dbReference type="OrthoDB" id="6017543at2759"/>
<evidence type="ECO:0000313" key="10">
    <source>
        <dbReference type="EnsemblMetazoa" id="XP_020905445.1"/>
    </source>
</evidence>
<reference evidence="10" key="1">
    <citation type="submission" date="2022-11" db="UniProtKB">
        <authorList>
            <consortium name="EnsemblMetazoa"/>
        </authorList>
    </citation>
    <scope>IDENTIFICATION</scope>
</reference>
<organism evidence="10 11">
    <name type="scientific">Exaiptasia diaphana</name>
    <name type="common">Tropical sea anemone</name>
    <name type="synonym">Aiptasia pulchella</name>
    <dbReference type="NCBI Taxonomy" id="2652724"/>
    <lineage>
        <taxon>Eukaryota</taxon>
        <taxon>Metazoa</taxon>
        <taxon>Cnidaria</taxon>
        <taxon>Anthozoa</taxon>
        <taxon>Hexacorallia</taxon>
        <taxon>Actiniaria</taxon>
        <taxon>Aiptasiidae</taxon>
        <taxon>Exaiptasia</taxon>
    </lineage>
</organism>
<feature type="repeat" description="TPR" evidence="4">
    <location>
        <begin position="760"/>
        <end position="793"/>
    </location>
</feature>
<feature type="domain" description="Tetratricopeptide repeat protein 21A/21B C-terminal ARM" evidence="7">
    <location>
        <begin position="1106"/>
        <end position="1312"/>
    </location>
</feature>
<dbReference type="GeneID" id="110243660"/>
<dbReference type="InterPro" id="IPR019734">
    <property type="entry name" value="TPR_rpt"/>
</dbReference>
<dbReference type="GO" id="GO:0035721">
    <property type="term" value="P:intraciliary retrograde transport"/>
    <property type="evidence" value="ECO:0007669"/>
    <property type="project" value="TreeGrafter"/>
</dbReference>
<evidence type="ECO:0000259" key="6">
    <source>
        <dbReference type="Pfam" id="PF25062"/>
    </source>
</evidence>
<dbReference type="RefSeq" id="XP_020905445.1">
    <property type="nucleotide sequence ID" value="XM_021049786.1"/>
</dbReference>
<dbReference type="GO" id="GO:0030991">
    <property type="term" value="C:intraciliary transport particle A"/>
    <property type="evidence" value="ECO:0007669"/>
    <property type="project" value="TreeGrafter"/>
</dbReference>
<keyword evidence="11" id="KW-1185">Reference proteome</keyword>
<dbReference type="Pfam" id="PF25068">
    <property type="entry name" value="ARM_TT21_4th"/>
    <property type="match status" value="1"/>
</dbReference>
<dbReference type="InterPro" id="IPR056836">
    <property type="entry name" value="ARM_TT21_4th"/>
</dbReference>
<dbReference type="EnsemblMetazoa" id="XM_021049786.1">
    <property type="protein sequence ID" value="XP_020905445.1"/>
    <property type="gene ID" value="LOC110243660"/>
</dbReference>
<dbReference type="InterPro" id="IPR056835">
    <property type="entry name" value="ARM_TT21_5th"/>
</dbReference>
<evidence type="ECO:0000256" key="4">
    <source>
        <dbReference type="PROSITE-ProRule" id="PRU00339"/>
    </source>
</evidence>
<sequence>MASNDSFSLALINYYCREKYYRHLQNTCLESLQKYGNDPVLIFWKAFGILMEDRASEAMRELELIKDKPEVLLCTSMALIYAHKKAKLVDREAVQDLESKLRQDRQNCGEMALYFGSMFLWHSGKVDKSREYVDRMIKMSPNNKAGLILRGWIDLSCGREAFVKKSIKFFDEALSGPENVKNLDGLLGKAHYLQSKNNFSGALEAINQAIVAYPECVPALVEKMTLQLALQDWDQACETAQRALAINRNCIEAKRIVLLYLLCREGNYNEVSDKVVELIQIIDRCEPRNPALYHDISRGISRLCGRNNLVLQQTHTMMERAKSLSPNNAEFLIEIGNQLIFQVHIKEATKTFRTAMKLDETSVPALTGIIKCQLIDGQIEDAEQQLEFLNEIQQSIGKSAELSYLTSVLYRKKGKPQQDVMNALNDAIDTHFTGLQGLALGVQYFYQMNPDFLLQIIGDYLKYAPSEPQTAGQPVPPLLKRCAAVLDPLTKTVPGLLNAQYLMAKVKYLAGEVDSAKSMLSHCLEQDSTFSDAHLLMAQIHLQKANYQQANQSLEVGLSYNFEVREHPSYHLIKAQVQQKMGNPEESIKTLMAAMNLPGVQKAASKSNKKSKIQIQLSDRVSVYLGLVEAHRQAGNMHESAKFMQDAINEFHGTSEEVRVQICNVDLALERGDTEQALSILRAITPEQPYYIKAKEKMAEIYLHHRKDKRLYASVYRELVDKNPSPHTCLLLGDAYMSIQEPEKAIEVYESAIKRNPRDGALASKIGQAYVKTHHYGKAINYYEAALKTGQQNFLRYDLAELYLKLRSLDKAEKVIKAALEQEKASDLPSLMAEARLLALLAQVYQKSNSMEQTLNTLIQAKDLQTRVLKRVAVEQPDAVQAQKLLAAKICSEMAELSTTSREYDKAIKYYKEALAYDDTHKASMLALAKLYLTVDDLDACQQQCVSLLKMDPGNDSATVMMADLMFRKNEYDSATYHFQQLLDRKPGHYAALARLIDLLRRAGKLDECPKYIEQAEKSVPRAAMDSGLNYCKGLYEWYTLNPTGALKHFNLSRKDSDWGETAVYNMVEICLNPDNETLGGETFEAMDMESSPSEKQDSEIMAVRTAERLLKELKPKANPLKYRILENCVLLATKAKPSVELALAQFMEIATTERDYVPALLGMATAYMYLKQTPRARNQLKRIAKMNWTSEDAEEFERSWLLLADIYIQSGKYDMASDLLKKCIQYNKSCCKAWEYMGFIMEKEQAYKDAAKNYENAWKNGNRNNPTIGFRLAFNYLKAKRYVDAIDVCHLVLNQHPHYPKIKKEILDKARSLIRI</sequence>
<keyword evidence="2" id="KW-0677">Repeat</keyword>
<dbReference type="Proteomes" id="UP000887567">
    <property type="component" value="Unplaced"/>
</dbReference>
<dbReference type="InterPro" id="IPR040364">
    <property type="entry name" value="TTC21A/TTC21B"/>
</dbReference>
<name>A0A913XIR2_EXADI</name>
<dbReference type="InterPro" id="IPR056834">
    <property type="entry name" value="ARM_TT21_C"/>
</dbReference>
<dbReference type="SUPFAM" id="SSF48452">
    <property type="entry name" value="TPR-like"/>
    <property type="match status" value="6"/>
</dbReference>
<dbReference type="PANTHER" id="PTHR14699:SF0">
    <property type="entry name" value="TETRATRICOPEPTIDE REPEAT PROTEIN 21 HOMOLOG"/>
    <property type="match status" value="1"/>
</dbReference>
<dbReference type="Gene3D" id="1.25.40.10">
    <property type="entry name" value="Tetratricopeptide repeat domain"/>
    <property type="match status" value="6"/>
</dbReference>
<dbReference type="SMART" id="SM00028">
    <property type="entry name" value="TPR"/>
    <property type="match status" value="14"/>
</dbReference>
<feature type="domain" description="Tetratricopeptide repeat protein 21A/21B second ARM" evidence="5">
    <location>
        <begin position="275"/>
        <end position="544"/>
    </location>
</feature>
<protein>
    <recommendedName>
        <fullName evidence="12">Tetratricopeptide repeat protein 21B</fullName>
    </recommendedName>
</protein>
<dbReference type="KEGG" id="epa:110243660"/>